<dbReference type="PANTHER" id="PTHR42734">
    <property type="entry name" value="METAL TRANSPORT SYSTEM ATP-BINDING PROTEIN TM_0124-RELATED"/>
    <property type="match status" value="1"/>
</dbReference>
<dbReference type="InterPro" id="IPR003593">
    <property type="entry name" value="AAA+_ATPase"/>
</dbReference>
<dbReference type="SUPFAM" id="SSF52540">
    <property type="entry name" value="P-loop containing nucleoside triphosphate hydrolases"/>
    <property type="match status" value="1"/>
</dbReference>
<accession>G5JAE6</accession>
<dbReference type="Pfam" id="PF00005">
    <property type="entry name" value="ABC_tran"/>
    <property type="match status" value="1"/>
</dbReference>
<dbReference type="InterPro" id="IPR050153">
    <property type="entry name" value="Metal_Ion_Import_ABC"/>
</dbReference>
<dbReference type="Proteomes" id="UP000003477">
    <property type="component" value="Unassembled WGS sequence"/>
</dbReference>
<dbReference type="RefSeq" id="WP_007312304.1">
    <property type="nucleotide sequence ID" value="NZ_AESD01000663.1"/>
</dbReference>
<dbReference type="GO" id="GO:0016887">
    <property type="term" value="F:ATP hydrolysis activity"/>
    <property type="evidence" value="ECO:0007669"/>
    <property type="project" value="InterPro"/>
</dbReference>
<evidence type="ECO:0000256" key="2">
    <source>
        <dbReference type="ARBA" id="ARBA00022448"/>
    </source>
</evidence>
<comment type="caution">
    <text evidence="6">The sequence shown here is derived from an EMBL/GenBank/DDBJ whole genome shotgun (WGS) entry which is preliminary data.</text>
</comment>
<dbReference type="SMART" id="SM00382">
    <property type="entry name" value="AAA"/>
    <property type="match status" value="1"/>
</dbReference>
<keyword evidence="2" id="KW-0813">Transport</keyword>
<protein>
    <submittedName>
        <fullName evidence="6">ABC transporter</fullName>
    </submittedName>
</protein>
<evidence type="ECO:0000259" key="5">
    <source>
        <dbReference type="PROSITE" id="PS50893"/>
    </source>
</evidence>
<keyword evidence="3" id="KW-0547">Nucleotide-binding</keyword>
<comment type="similarity">
    <text evidence="1">Belongs to the ABC transporter superfamily.</text>
</comment>
<evidence type="ECO:0000256" key="3">
    <source>
        <dbReference type="ARBA" id="ARBA00022741"/>
    </source>
</evidence>
<name>G5JAE6_CROWT</name>
<organism evidence="6 7">
    <name type="scientific">Crocosphaera watsonii WH 0003</name>
    <dbReference type="NCBI Taxonomy" id="423471"/>
    <lineage>
        <taxon>Bacteria</taxon>
        <taxon>Bacillati</taxon>
        <taxon>Cyanobacteriota</taxon>
        <taxon>Cyanophyceae</taxon>
        <taxon>Oscillatoriophycideae</taxon>
        <taxon>Chroococcales</taxon>
        <taxon>Aphanothecaceae</taxon>
        <taxon>Crocosphaera</taxon>
    </lineage>
</organism>
<evidence type="ECO:0000313" key="7">
    <source>
        <dbReference type="Proteomes" id="UP000003477"/>
    </source>
</evidence>
<dbReference type="GO" id="GO:0005524">
    <property type="term" value="F:ATP binding"/>
    <property type="evidence" value="ECO:0007669"/>
    <property type="project" value="UniProtKB-KW"/>
</dbReference>
<evidence type="ECO:0000313" key="6">
    <source>
        <dbReference type="EMBL" id="EHJ10842.1"/>
    </source>
</evidence>
<proteinExistence type="inferred from homology"/>
<evidence type="ECO:0000256" key="4">
    <source>
        <dbReference type="ARBA" id="ARBA00022840"/>
    </source>
</evidence>
<feature type="domain" description="ABC transporter" evidence="5">
    <location>
        <begin position="12"/>
        <end position="246"/>
    </location>
</feature>
<dbReference type="PROSITE" id="PS50893">
    <property type="entry name" value="ABC_TRANSPORTER_2"/>
    <property type="match status" value="1"/>
</dbReference>
<dbReference type="PATRIC" id="fig|423471.3.peg.4128"/>
<gene>
    <name evidence="6" type="ORF">CWATWH0003_4410</name>
</gene>
<reference evidence="6 7" key="1">
    <citation type="journal article" date="2011" name="Front. Microbiol.">
        <title>Two Strains of Crocosphaera watsonii with Highly Conserved Genomes are Distinguished by Strain-Specific Features.</title>
        <authorList>
            <person name="Bench S.R."/>
            <person name="Ilikchyan I.N."/>
            <person name="Tripp H.J."/>
            <person name="Zehr J.P."/>
        </authorList>
    </citation>
    <scope>NUCLEOTIDE SEQUENCE [LARGE SCALE GENOMIC DNA]</scope>
    <source>
        <strain evidence="6 7">WH 0003</strain>
    </source>
</reference>
<dbReference type="Gene3D" id="3.40.50.300">
    <property type="entry name" value="P-loop containing nucleotide triphosphate hydrolases"/>
    <property type="match status" value="1"/>
</dbReference>
<dbReference type="AlphaFoldDB" id="G5JAE6"/>
<dbReference type="CDD" id="cd03235">
    <property type="entry name" value="ABC_Metallic_Cations"/>
    <property type="match status" value="1"/>
</dbReference>
<evidence type="ECO:0000256" key="1">
    <source>
        <dbReference type="ARBA" id="ARBA00005417"/>
    </source>
</evidence>
<keyword evidence="4" id="KW-0067">ATP-binding</keyword>
<sequence>MDQNVSIPQPILKVKDLSVMRGEYLAVDNVSFELLPGTHTAIIGPNGAGKTTLMKSILGLVEAQSGEISLFDGTGKRLKRLKQEIGYIPQKFPFERTFPLIVSELVGLGLNSKYWWRDRKGQREIIHQALEQVNLTKQAQQKIGTLSGGELKRVLLAYCLVAPRRLLVLDEVLAGVDATGEMEFAALLNSLKQEQNWTILEVSHDLDLVSRYCDSVICLNRRLLYQGSPQTTLTPENLLHIYGALVSPTCNHHNESSQLPESF</sequence>
<dbReference type="PANTHER" id="PTHR42734:SF17">
    <property type="entry name" value="METAL TRANSPORT SYSTEM ATP-BINDING PROTEIN TM_0124-RELATED"/>
    <property type="match status" value="1"/>
</dbReference>
<dbReference type="InterPro" id="IPR027417">
    <property type="entry name" value="P-loop_NTPase"/>
</dbReference>
<dbReference type="EMBL" id="AESD01000663">
    <property type="protein sequence ID" value="EHJ10842.1"/>
    <property type="molecule type" value="Genomic_DNA"/>
</dbReference>
<dbReference type="InterPro" id="IPR003439">
    <property type="entry name" value="ABC_transporter-like_ATP-bd"/>
</dbReference>
<dbReference type="GeneID" id="88767840"/>